<dbReference type="RefSeq" id="WP_064122745.1">
    <property type="nucleotide sequence ID" value="NZ_CP015243.1"/>
</dbReference>
<proteinExistence type="predicted"/>
<dbReference type="EMBL" id="CP015243">
    <property type="protein sequence ID" value="ANF57819.1"/>
    <property type="molecule type" value="Genomic_DNA"/>
</dbReference>
<reference evidence="2 3" key="1">
    <citation type="submission" date="2016-04" db="EMBL/GenBank/DDBJ databases">
        <title>Complete Genome Sequence of Halotalea alkalilenta IHB B 13600.</title>
        <authorList>
            <person name="Swarnkar M.K."/>
            <person name="Sharma A."/>
            <person name="Kaushal K."/>
            <person name="Soni R."/>
            <person name="Rana S."/>
            <person name="Singh A.K."/>
            <person name="Gulati A."/>
        </authorList>
    </citation>
    <scope>NUCLEOTIDE SEQUENCE [LARGE SCALE GENOMIC DNA]</scope>
    <source>
        <strain evidence="2 3">IHB B 13600</strain>
    </source>
</reference>
<gene>
    <name evidence="2" type="ORF">A5892_10375</name>
</gene>
<name>A0A172YEX5_9GAMM</name>
<dbReference type="STRING" id="376489.A5892_10375"/>
<keyword evidence="1" id="KW-1133">Transmembrane helix</keyword>
<dbReference type="AlphaFoldDB" id="A0A172YEX5"/>
<dbReference type="Proteomes" id="UP000077875">
    <property type="component" value="Chromosome"/>
</dbReference>
<protein>
    <submittedName>
        <fullName evidence="2">Uncharacterized protein</fullName>
    </submittedName>
</protein>
<evidence type="ECO:0000313" key="3">
    <source>
        <dbReference type="Proteomes" id="UP000077875"/>
    </source>
</evidence>
<organism evidence="2 3">
    <name type="scientific">Halotalea alkalilenta</name>
    <dbReference type="NCBI Taxonomy" id="376489"/>
    <lineage>
        <taxon>Bacteria</taxon>
        <taxon>Pseudomonadati</taxon>
        <taxon>Pseudomonadota</taxon>
        <taxon>Gammaproteobacteria</taxon>
        <taxon>Oceanospirillales</taxon>
        <taxon>Halomonadaceae</taxon>
        <taxon>Halotalea</taxon>
    </lineage>
</organism>
<keyword evidence="3" id="KW-1185">Reference proteome</keyword>
<keyword evidence="1" id="KW-0472">Membrane</keyword>
<keyword evidence="1" id="KW-0812">Transmembrane</keyword>
<sequence>MSWRPFSASSARERLRRLDQGDRVHEHRYRKILHSEERRWYLVVTMVITIPVALALAALYFQHALPALR</sequence>
<evidence type="ECO:0000256" key="1">
    <source>
        <dbReference type="SAM" id="Phobius"/>
    </source>
</evidence>
<evidence type="ECO:0000313" key="2">
    <source>
        <dbReference type="EMBL" id="ANF57819.1"/>
    </source>
</evidence>
<accession>A0A172YEX5</accession>
<feature type="transmembrane region" description="Helical" evidence="1">
    <location>
        <begin position="40"/>
        <end position="61"/>
    </location>
</feature>
<dbReference type="KEGG" id="haa:A5892_10375"/>